<feature type="compositionally biased region" description="Basic residues" evidence="1">
    <location>
        <begin position="136"/>
        <end position="146"/>
    </location>
</feature>
<feature type="compositionally biased region" description="Polar residues" evidence="1">
    <location>
        <begin position="345"/>
        <end position="377"/>
    </location>
</feature>
<sequence>MSARHTVSSRASPAQARRHHNQGWEDEEEEEQISLGTNIVVSSHSRPSDRQVPEPRQFPKAKPKRDRSTAKPKKEPSRQHVQEPSGKREREHSRSSSSKHKQEAAKTSGSRSSRPGLFKTISGLLTGTIEVVPKRSQSRSKSRHRKESPADCKHQLKGGHSTDSTEDDNWSPPKGTTPQKPGRKRSSGSRGPNFRGLPEEDAAVATKNNISFLLPMESRTTSLTSVASQTVEEFVAPEEQGAKVTAPLTPSRNTMAALQPDDKTMPPHGGWTQTSPGTSSAFPEPSSSEWQTKPPTAPPTPPPQPTPSAPRKSKSSVVIKDIWSSITEILNPIPRTPTKVDKGTQTEPFSPKQQATIINNSLSVSPENSQNNVSPGHQPSRAVVNNRPSETHSTAPQEKNEPRQESKRSHTSSRGSRR</sequence>
<comment type="caution">
    <text evidence="2">The sequence shown here is derived from an EMBL/GenBank/DDBJ whole genome shotgun (WGS) entry which is preliminary data.</text>
</comment>
<organism evidence="2 3">
    <name type="scientific">Pleurodeles waltl</name>
    <name type="common">Iberian ribbed newt</name>
    <dbReference type="NCBI Taxonomy" id="8319"/>
    <lineage>
        <taxon>Eukaryota</taxon>
        <taxon>Metazoa</taxon>
        <taxon>Chordata</taxon>
        <taxon>Craniata</taxon>
        <taxon>Vertebrata</taxon>
        <taxon>Euteleostomi</taxon>
        <taxon>Amphibia</taxon>
        <taxon>Batrachia</taxon>
        <taxon>Caudata</taxon>
        <taxon>Salamandroidea</taxon>
        <taxon>Salamandridae</taxon>
        <taxon>Pleurodelinae</taxon>
        <taxon>Pleurodeles</taxon>
    </lineage>
</organism>
<dbReference type="Proteomes" id="UP001066276">
    <property type="component" value="Chromosome 12"/>
</dbReference>
<proteinExistence type="predicted"/>
<feature type="compositionally biased region" description="Polar residues" evidence="1">
    <location>
        <begin position="34"/>
        <end position="45"/>
    </location>
</feature>
<feature type="compositionally biased region" description="Basic residues" evidence="1">
    <location>
        <begin position="409"/>
        <end position="418"/>
    </location>
</feature>
<feature type="compositionally biased region" description="Polar residues" evidence="1">
    <location>
        <begin position="271"/>
        <end position="290"/>
    </location>
</feature>
<evidence type="ECO:0000256" key="1">
    <source>
        <dbReference type="SAM" id="MobiDB-lite"/>
    </source>
</evidence>
<feature type="compositionally biased region" description="Basic and acidic residues" evidence="1">
    <location>
        <begin position="398"/>
        <end position="408"/>
    </location>
</feature>
<name>A0AAV7KQQ4_PLEWA</name>
<dbReference type="AlphaFoldDB" id="A0AAV7KQQ4"/>
<feature type="region of interest" description="Disordered" evidence="1">
    <location>
        <begin position="233"/>
        <end position="418"/>
    </location>
</feature>
<reference evidence="2" key="1">
    <citation type="journal article" date="2022" name="bioRxiv">
        <title>Sequencing and chromosome-scale assembly of the giantPleurodeles waltlgenome.</title>
        <authorList>
            <person name="Brown T."/>
            <person name="Elewa A."/>
            <person name="Iarovenko S."/>
            <person name="Subramanian E."/>
            <person name="Araus A.J."/>
            <person name="Petzold A."/>
            <person name="Susuki M."/>
            <person name="Suzuki K.-i.T."/>
            <person name="Hayashi T."/>
            <person name="Toyoda A."/>
            <person name="Oliveira C."/>
            <person name="Osipova E."/>
            <person name="Leigh N.D."/>
            <person name="Simon A."/>
            <person name="Yun M.H."/>
        </authorList>
    </citation>
    <scope>NUCLEOTIDE SEQUENCE</scope>
    <source>
        <strain evidence="2">20211129_DDA</strain>
        <tissue evidence="2">Liver</tissue>
    </source>
</reference>
<dbReference type="EMBL" id="JANPWB010000016">
    <property type="protein sequence ID" value="KAJ1080739.1"/>
    <property type="molecule type" value="Genomic_DNA"/>
</dbReference>
<feature type="compositionally biased region" description="Polar residues" evidence="1">
    <location>
        <begin position="1"/>
        <end position="12"/>
    </location>
</feature>
<feature type="compositionally biased region" description="Pro residues" evidence="1">
    <location>
        <begin position="295"/>
        <end position="308"/>
    </location>
</feature>
<feature type="compositionally biased region" description="Polar residues" evidence="1">
    <location>
        <begin position="386"/>
        <end position="397"/>
    </location>
</feature>
<protein>
    <submittedName>
        <fullName evidence="2">Uncharacterized protein</fullName>
    </submittedName>
</protein>
<feature type="region of interest" description="Disordered" evidence="1">
    <location>
        <begin position="1"/>
        <end position="202"/>
    </location>
</feature>
<accession>A0AAV7KQQ4</accession>
<keyword evidence="3" id="KW-1185">Reference proteome</keyword>
<feature type="compositionally biased region" description="Basic and acidic residues" evidence="1">
    <location>
        <begin position="66"/>
        <end position="104"/>
    </location>
</feature>
<evidence type="ECO:0000313" key="3">
    <source>
        <dbReference type="Proteomes" id="UP001066276"/>
    </source>
</evidence>
<gene>
    <name evidence="2" type="ORF">NDU88_000933</name>
</gene>
<evidence type="ECO:0000313" key="2">
    <source>
        <dbReference type="EMBL" id="KAJ1080739.1"/>
    </source>
</evidence>